<reference evidence="2 3" key="1">
    <citation type="submission" date="2017-03" db="EMBL/GenBank/DDBJ databases">
        <authorList>
            <person name="Afonso C.L."/>
            <person name="Miller P.J."/>
            <person name="Scott M.A."/>
            <person name="Spackman E."/>
            <person name="Goraichik I."/>
            <person name="Dimitrov K.M."/>
            <person name="Suarez D.L."/>
            <person name="Swayne D.E."/>
        </authorList>
    </citation>
    <scope>NUCLEOTIDE SEQUENCE [LARGE SCALE GENOMIC DNA]</scope>
    <source>
        <strain evidence="2 3">CECT 7691</strain>
    </source>
</reference>
<name>A0A1Y5R8E0_9PROT</name>
<dbReference type="AlphaFoldDB" id="A0A1Y5R8E0"/>
<dbReference type="EMBL" id="FWFR01000001">
    <property type="protein sequence ID" value="SLN10449.1"/>
    <property type="molecule type" value="Genomic_DNA"/>
</dbReference>
<dbReference type="OrthoDB" id="9815695at2"/>
<sequence>MAHRVITGSLLREGTIAYLRVENGCRRWIATLGEATHVADKDAAETLLAEAIADVEANLIVAPYVADIRVEDRAVDGITMRERIRAAGPTIPLPSGDRRRGARGDEERRAA</sequence>
<evidence type="ECO:0000313" key="2">
    <source>
        <dbReference type="EMBL" id="SLN10449.1"/>
    </source>
</evidence>
<keyword evidence="3" id="KW-1185">Reference proteome</keyword>
<organism evidence="2 3">
    <name type="scientific">Oceanibacterium hippocampi</name>
    <dbReference type="NCBI Taxonomy" id="745714"/>
    <lineage>
        <taxon>Bacteria</taxon>
        <taxon>Pseudomonadati</taxon>
        <taxon>Pseudomonadota</taxon>
        <taxon>Alphaproteobacteria</taxon>
        <taxon>Sneathiellales</taxon>
        <taxon>Sneathiellaceae</taxon>
        <taxon>Oceanibacterium</taxon>
    </lineage>
</organism>
<dbReference type="InParanoid" id="A0A1Y5R8E0"/>
<dbReference type="Proteomes" id="UP000193200">
    <property type="component" value="Unassembled WGS sequence"/>
</dbReference>
<gene>
    <name evidence="2" type="ORF">OCH7691_00036</name>
</gene>
<feature type="region of interest" description="Disordered" evidence="1">
    <location>
        <begin position="86"/>
        <end position="111"/>
    </location>
</feature>
<accession>A0A1Y5R8E0</accession>
<protein>
    <recommendedName>
        <fullName evidence="4">DUF2849 domain-containing protein</fullName>
    </recommendedName>
</protein>
<dbReference type="RefSeq" id="WP_139839466.1">
    <property type="nucleotide sequence ID" value="NZ_FWFR01000001.1"/>
</dbReference>
<proteinExistence type="predicted"/>
<evidence type="ECO:0000256" key="1">
    <source>
        <dbReference type="SAM" id="MobiDB-lite"/>
    </source>
</evidence>
<feature type="compositionally biased region" description="Basic and acidic residues" evidence="1">
    <location>
        <begin position="96"/>
        <end position="111"/>
    </location>
</feature>
<dbReference type="Pfam" id="PF11011">
    <property type="entry name" value="DUF2849"/>
    <property type="match status" value="1"/>
</dbReference>
<evidence type="ECO:0000313" key="3">
    <source>
        <dbReference type="Proteomes" id="UP000193200"/>
    </source>
</evidence>
<evidence type="ECO:0008006" key="4">
    <source>
        <dbReference type="Google" id="ProtNLM"/>
    </source>
</evidence>
<dbReference type="InterPro" id="IPR021270">
    <property type="entry name" value="DUF2849"/>
</dbReference>